<protein>
    <submittedName>
        <fullName evidence="4">GDP-6-deoxy-D-lyxo-4-hexulose reductase</fullName>
    </submittedName>
</protein>
<dbReference type="PANTHER" id="PTHR43000">
    <property type="entry name" value="DTDP-D-GLUCOSE 4,6-DEHYDRATASE-RELATED"/>
    <property type="match status" value="1"/>
</dbReference>
<dbReference type="Pfam" id="PF01370">
    <property type="entry name" value="Epimerase"/>
    <property type="match status" value="1"/>
</dbReference>
<evidence type="ECO:0000256" key="1">
    <source>
        <dbReference type="ARBA" id="ARBA00005125"/>
    </source>
</evidence>
<dbReference type="Gene3D" id="3.40.50.720">
    <property type="entry name" value="NAD(P)-binding Rossmann-like Domain"/>
    <property type="match status" value="1"/>
</dbReference>
<name>A0A918JRU0_9BURK</name>
<proteinExistence type="inferred from homology"/>
<dbReference type="EMBL" id="BMYS01000029">
    <property type="protein sequence ID" value="GGW96222.1"/>
    <property type="molecule type" value="Genomic_DNA"/>
</dbReference>
<comment type="caution">
    <text evidence="4">The sequence shown here is derived from an EMBL/GenBank/DDBJ whole genome shotgun (WGS) entry which is preliminary data.</text>
</comment>
<reference evidence="4" key="1">
    <citation type="journal article" date="2014" name="Int. J. Syst. Evol. Microbiol.">
        <title>Complete genome sequence of Corynebacterium casei LMG S-19264T (=DSM 44701T), isolated from a smear-ripened cheese.</title>
        <authorList>
            <consortium name="US DOE Joint Genome Institute (JGI-PGF)"/>
            <person name="Walter F."/>
            <person name="Albersmeier A."/>
            <person name="Kalinowski J."/>
            <person name="Ruckert C."/>
        </authorList>
    </citation>
    <scope>NUCLEOTIDE SEQUENCE</scope>
    <source>
        <strain evidence="4">KCTC 23732</strain>
    </source>
</reference>
<comment type="similarity">
    <text evidence="2">Belongs to the NAD(P)-dependent epimerase/dehydratase family.</text>
</comment>
<dbReference type="Gene3D" id="3.90.25.10">
    <property type="entry name" value="UDP-galactose 4-epimerase, domain 1"/>
    <property type="match status" value="1"/>
</dbReference>
<dbReference type="InterPro" id="IPR036291">
    <property type="entry name" value="NAD(P)-bd_dom_sf"/>
</dbReference>
<accession>A0A918JRU0</accession>
<keyword evidence="5" id="KW-1185">Reference proteome</keyword>
<dbReference type="SUPFAM" id="SSF51735">
    <property type="entry name" value="NAD(P)-binding Rossmann-fold domains"/>
    <property type="match status" value="1"/>
</dbReference>
<feature type="domain" description="NAD-dependent epimerase/dehydratase" evidence="3">
    <location>
        <begin position="9"/>
        <end position="230"/>
    </location>
</feature>
<evidence type="ECO:0000259" key="3">
    <source>
        <dbReference type="Pfam" id="PF01370"/>
    </source>
</evidence>
<reference evidence="4" key="2">
    <citation type="submission" date="2020-09" db="EMBL/GenBank/DDBJ databases">
        <authorList>
            <person name="Sun Q."/>
            <person name="Kim S."/>
        </authorList>
    </citation>
    <scope>NUCLEOTIDE SEQUENCE</scope>
    <source>
        <strain evidence="4">KCTC 23732</strain>
    </source>
</reference>
<organism evidence="4 5">
    <name type="scientific">Advenella faeciporci</name>
    <dbReference type="NCBI Taxonomy" id="797535"/>
    <lineage>
        <taxon>Bacteria</taxon>
        <taxon>Pseudomonadati</taxon>
        <taxon>Pseudomonadota</taxon>
        <taxon>Betaproteobacteria</taxon>
        <taxon>Burkholderiales</taxon>
        <taxon>Alcaligenaceae</taxon>
    </lineage>
</organism>
<sequence length="306" mass="33315">MKSHQPNKVLVTGASGFTGQYVIRELKSAGYQVAELGSRPATRENYYQVDLLDYEQLSKAISDIKPDHVIHLAAVAFVGHGDVKAFYDINLVGTRYLLQALSAPGQNLKSVLLASSANVYGNSSSGSLSEQTAPDPVNDYAVSKLAMEFMAKTYRNKLPIIITRPFNYTGIGQEPHFVIPKIVSHFRERKAELELGNTEVWRDFGDVRAVARAYRQLLEVPAAIGKTINVSTGKATSLGDIISICGAITGHTLTVKVNPAFVRENEVKTLTGNSSLLHSLIPDWQPTDIKDTLAWMLAGDAALSQA</sequence>
<evidence type="ECO:0000313" key="5">
    <source>
        <dbReference type="Proteomes" id="UP000608345"/>
    </source>
</evidence>
<comment type="pathway">
    <text evidence="1">Bacterial outer membrane biogenesis; LPS O-antigen biosynthesis.</text>
</comment>
<dbReference type="InterPro" id="IPR001509">
    <property type="entry name" value="Epimerase_deHydtase"/>
</dbReference>
<dbReference type="RefSeq" id="WP_189386056.1">
    <property type="nucleotide sequence ID" value="NZ_BAABFY010000011.1"/>
</dbReference>
<evidence type="ECO:0000313" key="4">
    <source>
        <dbReference type="EMBL" id="GGW96222.1"/>
    </source>
</evidence>
<evidence type="ECO:0000256" key="2">
    <source>
        <dbReference type="ARBA" id="ARBA00007637"/>
    </source>
</evidence>
<dbReference type="Proteomes" id="UP000608345">
    <property type="component" value="Unassembled WGS sequence"/>
</dbReference>
<gene>
    <name evidence="4" type="ORF">GCM10011450_27290</name>
</gene>
<dbReference type="AlphaFoldDB" id="A0A918JRU0"/>